<dbReference type="AlphaFoldDB" id="A0ABD2NPA2"/>
<feature type="signal peptide" evidence="1">
    <location>
        <begin position="1"/>
        <end position="25"/>
    </location>
</feature>
<feature type="chain" id="PRO_5044817023" description="Neuropeptide F" evidence="1">
    <location>
        <begin position="26"/>
        <end position="123"/>
    </location>
</feature>
<evidence type="ECO:0008006" key="4">
    <source>
        <dbReference type="Google" id="ProtNLM"/>
    </source>
</evidence>
<evidence type="ECO:0000256" key="1">
    <source>
        <dbReference type="SAM" id="SignalP"/>
    </source>
</evidence>
<evidence type="ECO:0000313" key="2">
    <source>
        <dbReference type="EMBL" id="KAL3280399.1"/>
    </source>
</evidence>
<reference evidence="2 3" key="1">
    <citation type="journal article" date="2021" name="BMC Biol.">
        <title>Horizontally acquired antibacterial genes associated with adaptive radiation of ladybird beetles.</title>
        <authorList>
            <person name="Li H.S."/>
            <person name="Tang X.F."/>
            <person name="Huang Y.H."/>
            <person name="Xu Z.Y."/>
            <person name="Chen M.L."/>
            <person name="Du X.Y."/>
            <person name="Qiu B.Y."/>
            <person name="Chen P.T."/>
            <person name="Zhang W."/>
            <person name="Slipinski A."/>
            <person name="Escalona H.E."/>
            <person name="Waterhouse R.M."/>
            <person name="Zwick A."/>
            <person name="Pang H."/>
        </authorList>
    </citation>
    <scope>NUCLEOTIDE SEQUENCE [LARGE SCALE GENOMIC DNA]</scope>
    <source>
        <strain evidence="2">SYSU2018</strain>
    </source>
</reference>
<protein>
    <recommendedName>
        <fullName evidence="4">Neuropeptide F</fullName>
    </recommendedName>
</protein>
<keyword evidence="3" id="KW-1185">Reference proteome</keyword>
<gene>
    <name evidence="2" type="ORF">HHI36_017883</name>
</gene>
<dbReference type="EMBL" id="JABFTP020000124">
    <property type="protein sequence ID" value="KAL3280399.1"/>
    <property type="molecule type" value="Genomic_DNA"/>
</dbReference>
<comment type="caution">
    <text evidence="2">The sequence shown here is derived from an EMBL/GenBank/DDBJ whole genome shotgun (WGS) entry which is preliminary data.</text>
</comment>
<sequence length="123" mass="14350">MRALSMWWVALLSMFVILESKWVEAAPRMTRREDAVKELMKLDQFYSSIARPSVRSTGPEGSMNPKIQRAINMLRLQNLDRLYADRSRPRYGKRAETGSNFTPLHFDGQYQNDDTGDYAAFRR</sequence>
<evidence type="ECO:0000313" key="3">
    <source>
        <dbReference type="Proteomes" id="UP001516400"/>
    </source>
</evidence>
<keyword evidence="1" id="KW-0732">Signal</keyword>
<proteinExistence type="predicted"/>
<name>A0ABD2NPA2_9CUCU</name>
<accession>A0ABD2NPA2</accession>
<dbReference type="Proteomes" id="UP001516400">
    <property type="component" value="Unassembled WGS sequence"/>
</dbReference>
<organism evidence="2 3">
    <name type="scientific">Cryptolaemus montrouzieri</name>
    <dbReference type="NCBI Taxonomy" id="559131"/>
    <lineage>
        <taxon>Eukaryota</taxon>
        <taxon>Metazoa</taxon>
        <taxon>Ecdysozoa</taxon>
        <taxon>Arthropoda</taxon>
        <taxon>Hexapoda</taxon>
        <taxon>Insecta</taxon>
        <taxon>Pterygota</taxon>
        <taxon>Neoptera</taxon>
        <taxon>Endopterygota</taxon>
        <taxon>Coleoptera</taxon>
        <taxon>Polyphaga</taxon>
        <taxon>Cucujiformia</taxon>
        <taxon>Coccinelloidea</taxon>
        <taxon>Coccinellidae</taxon>
        <taxon>Scymninae</taxon>
        <taxon>Scymnini</taxon>
        <taxon>Cryptolaemus</taxon>
    </lineage>
</organism>